<keyword evidence="10" id="KW-0539">Nucleus</keyword>
<organism evidence="15 16">
    <name type="scientific">Toxocara canis</name>
    <name type="common">Canine roundworm</name>
    <dbReference type="NCBI Taxonomy" id="6265"/>
    <lineage>
        <taxon>Eukaryota</taxon>
        <taxon>Metazoa</taxon>
        <taxon>Ecdysozoa</taxon>
        <taxon>Nematoda</taxon>
        <taxon>Chromadorea</taxon>
        <taxon>Rhabditida</taxon>
        <taxon>Spirurina</taxon>
        <taxon>Ascaridomorpha</taxon>
        <taxon>Ascaridoidea</taxon>
        <taxon>Toxocaridae</taxon>
        <taxon>Toxocara</taxon>
    </lineage>
</organism>
<evidence type="ECO:0000256" key="5">
    <source>
        <dbReference type="ARBA" id="ARBA00022490"/>
    </source>
</evidence>
<evidence type="ECO:0000256" key="10">
    <source>
        <dbReference type="ARBA" id="ARBA00023242"/>
    </source>
</evidence>
<evidence type="ECO:0000256" key="3">
    <source>
        <dbReference type="ARBA" id="ARBA00004550"/>
    </source>
</evidence>
<dbReference type="PANTHER" id="PTHR15204:SF0">
    <property type="entry name" value="LARGE PROLINE-RICH PROTEIN BAG6"/>
    <property type="match status" value="1"/>
</dbReference>
<reference evidence="16" key="1">
    <citation type="submission" date="2016-06" db="UniProtKB">
        <authorList>
            <consortium name="WormBaseParasite"/>
        </authorList>
    </citation>
    <scope>IDENTIFICATION</scope>
</reference>
<feature type="region of interest" description="Disordered" evidence="12">
    <location>
        <begin position="751"/>
        <end position="770"/>
    </location>
</feature>
<feature type="compositionally biased region" description="Low complexity" evidence="12">
    <location>
        <begin position="683"/>
        <end position="698"/>
    </location>
</feature>
<dbReference type="SMART" id="SM00213">
    <property type="entry name" value="UBQ"/>
    <property type="match status" value="1"/>
</dbReference>
<dbReference type="SUPFAM" id="SSF54236">
    <property type="entry name" value="Ubiquitin-like"/>
    <property type="match status" value="1"/>
</dbReference>
<dbReference type="Gene3D" id="3.10.20.90">
    <property type="entry name" value="Phosphatidylinositol 3-kinase Catalytic Subunit, Chain A, domain 1"/>
    <property type="match status" value="1"/>
</dbReference>
<proteinExistence type="predicted"/>
<dbReference type="GO" id="GO:0071818">
    <property type="term" value="C:BAT3 complex"/>
    <property type="evidence" value="ECO:0007669"/>
    <property type="project" value="TreeGrafter"/>
</dbReference>
<reference evidence="14 15" key="2">
    <citation type="submission" date="2018-11" db="EMBL/GenBank/DDBJ databases">
        <authorList>
            <consortium name="Pathogen Informatics"/>
        </authorList>
    </citation>
    <scope>NUCLEOTIDE SEQUENCE [LARGE SCALE GENOMIC DNA]</scope>
</reference>
<evidence type="ECO:0000256" key="11">
    <source>
        <dbReference type="ARBA" id="ARBA00030033"/>
    </source>
</evidence>
<evidence type="ECO:0000313" key="15">
    <source>
        <dbReference type="Proteomes" id="UP000050794"/>
    </source>
</evidence>
<feature type="region of interest" description="Disordered" evidence="12">
    <location>
        <begin position="1375"/>
        <end position="1430"/>
    </location>
</feature>
<evidence type="ECO:0000256" key="4">
    <source>
        <dbReference type="ARBA" id="ARBA00022448"/>
    </source>
</evidence>
<dbReference type="GO" id="GO:0031593">
    <property type="term" value="F:polyubiquitin modification-dependent protein binding"/>
    <property type="evidence" value="ECO:0007669"/>
    <property type="project" value="TreeGrafter"/>
</dbReference>
<dbReference type="PANTHER" id="PTHR15204">
    <property type="entry name" value="LARGE PROLINE-RICH PROTEIN BAG6"/>
    <property type="match status" value="1"/>
</dbReference>
<comment type="subcellular location">
    <subcellularLocation>
        <location evidence="2">Cytoplasm</location>
        <location evidence="2">Cytosol</location>
    </subcellularLocation>
    <subcellularLocation>
        <location evidence="1">Nucleus</location>
    </subcellularLocation>
    <subcellularLocation>
        <location evidence="3">Secreted</location>
        <location evidence="3">Extracellular exosome</location>
    </subcellularLocation>
</comment>
<dbReference type="GO" id="GO:0006915">
    <property type="term" value="P:apoptotic process"/>
    <property type="evidence" value="ECO:0007669"/>
    <property type="project" value="UniProtKB-KW"/>
</dbReference>
<feature type="compositionally biased region" description="Polar residues" evidence="12">
    <location>
        <begin position="556"/>
        <end position="569"/>
    </location>
</feature>
<keyword evidence="9" id="KW-0143">Chaperone</keyword>
<accession>A0A183UFU8</accession>
<evidence type="ECO:0000256" key="7">
    <source>
        <dbReference type="ARBA" id="ARBA00022703"/>
    </source>
</evidence>
<name>A0A183UFU8_TOXCA</name>
<dbReference type="PROSITE" id="PS50053">
    <property type="entry name" value="UBIQUITIN_2"/>
    <property type="match status" value="1"/>
</dbReference>
<feature type="region of interest" description="Disordered" evidence="12">
    <location>
        <begin position="325"/>
        <end position="385"/>
    </location>
</feature>
<keyword evidence="8" id="KW-0156">Chromatin regulator</keyword>
<evidence type="ECO:0000256" key="9">
    <source>
        <dbReference type="ARBA" id="ARBA00023186"/>
    </source>
</evidence>
<protein>
    <recommendedName>
        <fullName evidence="11">BCL2-associated athanogene 6</fullName>
    </recommendedName>
</protein>
<feature type="compositionally biased region" description="Polar residues" evidence="12">
    <location>
        <begin position="705"/>
        <end position="722"/>
    </location>
</feature>
<feature type="region of interest" description="Disordered" evidence="12">
    <location>
        <begin position="151"/>
        <end position="187"/>
    </location>
</feature>
<evidence type="ECO:0000256" key="12">
    <source>
        <dbReference type="SAM" id="MobiDB-lite"/>
    </source>
</evidence>
<dbReference type="Pfam" id="PF00240">
    <property type="entry name" value="ubiquitin"/>
    <property type="match status" value="1"/>
</dbReference>
<evidence type="ECO:0000313" key="16">
    <source>
        <dbReference type="WBParaSite" id="TCNE_0000736801-mRNA-1"/>
    </source>
</evidence>
<gene>
    <name evidence="14" type="ORF">TCNE_LOCUS7368</name>
</gene>
<dbReference type="EMBL" id="UYWY01019667">
    <property type="protein sequence ID" value="VDM38689.1"/>
    <property type="molecule type" value="Genomic_DNA"/>
</dbReference>
<dbReference type="InterPro" id="IPR021925">
    <property type="entry name" value="BAG6"/>
</dbReference>
<dbReference type="GO" id="GO:0005634">
    <property type="term" value="C:nucleus"/>
    <property type="evidence" value="ECO:0007669"/>
    <property type="project" value="UniProtKB-SubCell"/>
</dbReference>
<feature type="region of interest" description="Disordered" evidence="12">
    <location>
        <begin position="556"/>
        <end position="594"/>
    </location>
</feature>
<dbReference type="InterPro" id="IPR000626">
    <property type="entry name" value="Ubiquitin-like_dom"/>
</dbReference>
<dbReference type="WBParaSite" id="TCNE_0000736801-mRNA-1">
    <property type="protein sequence ID" value="TCNE_0000736801-mRNA-1"/>
    <property type="gene ID" value="TCNE_0000736801"/>
</dbReference>
<evidence type="ECO:0000256" key="1">
    <source>
        <dbReference type="ARBA" id="ARBA00004123"/>
    </source>
</evidence>
<feature type="compositionally biased region" description="Polar residues" evidence="12">
    <location>
        <begin position="577"/>
        <end position="593"/>
    </location>
</feature>
<dbReference type="GO" id="GO:0006325">
    <property type="term" value="P:chromatin organization"/>
    <property type="evidence" value="ECO:0007669"/>
    <property type="project" value="UniProtKB-KW"/>
</dbReference>
<feature type="region of interest" description="Disordered" evidence="12">
    <location>
        <begin position="666"/>
        <end position="722"/>
    </location>
</feature>
<feature type="compositionally biased region" description="Polar residues" evidence="12">
    <location>
        <begin position="365"/>
        <end position="385"/>
    </location>
</feature>
<evidence type="ECO:0000259" key="13">
    <source>
        <dbReference type="PROSITE" id="PS50053"/>
    </source>
</evidence>
<feature type="compositionally biased region" description="Polar residues" evidence="12">
    <location>
        <begin position="1107"/>
        <end position="1122"/>
    </location>
</feature>
<dbReference type="GO" id="GO:0036503">
    <property type="term" value="P:ERAD pathway"/>
    <property type="evidence" value="ECO:0007669"/>
    <property type="project" value="TreeGrafter"/>
</dbReference>
<dbReference type="GO" id="GO:0005576">
    <property type="term" value="C:extracellular region"/>
    <property type="evidence" value="ECO:0007669"/>
    <property type="project" value="UniProtKB-SubCell"/>
</dbReference>
<dbReference type="Proteomes" id="UP000050794">
    <property type="component" value="Unassembled WGS sequence"/>
</dbReference>
<evidence type="ECO:0000313" key="14">
    <source>
        <dbReference type="EMBL" id="VDM38689.1"/>
    </source>
</evidence>
<evidence type="ECO:0000256" key="2">
    <source>
        <dbReference type="ARBA" id="ARBA00004514"/>
    </source>
</evidence>
<sequence length="1571" mass="172005">MCELQQAVSAFYASTEVVLRSPLLSITRRACICVPATPLLTYSALGWSRTTRLVEGLRKMIGRGRKRCFIIELAMKVKVKTLDRGDIELEIDADAPLSELRKLIEEHMNVPASRQRLIFQGHPLLVNERTLSEYGIADGLTLHMVERPADVVHSGGGGGGDTHGRRQGADSARAAQDGTNEQPSRAERARMNVINGEMTVARSALFQDADVALELVRGALRNTLSALSGNTSSEIELQEDAPRIGDLTLQVRIRGNALRHADSGARERLMRATEALERSERTMQLLDEGIVPYIDALERGDAELGENDAALVSLDECILQLEEVTTLPRAGNDAPSEAMETEESPRKPEQQPQTTAASDNLPDSDASSNASRVGTSQPSYVLEHSTGSDYTGVLQRLLDLQGTVNKHMMRYRDLLSSQTSLTNNDLTRYALIIYQEQVQRLLHRLAHVYHSLSDISVDLCSEAPYSNNLRPQDAHYDHSAGTEVVLSIAFLSPQAGRPGPQPSSRHELIAVTQSTSTPAQSAHELCELSRLYQRSEQPRSMFRSKVFIVRAMTSHIRNGSGQPSSTSTAAADAEHSTAISSGVPPSQHPTANTAASPVVEPVVAVGVAPSAPQMSRPLIQPYPGAPGYSRPPPALFTVANSTRVPHFLSSGFVPIPMQGAHFHLASGQSQGGAAAAPARTVSQQQYQNHQQQGQTQTTSDRNIRVPTSGTSTTATINQPSGNMDATAANAGFQQIVRNIFESTLGNVWHNFSSQPNTSEPDAGSRPANSSTLASASFGAVVGPTPSAAHASQMGAAPPMMHAFRAPFAPGIMGQVIVRTNGPANAEATRRAVDAAVHAANSVAANTTTAAANNVHVHANNGTPPRSPRNREAISWIRRAYANRASRATQEAEPPAGMFIGPSFPHDSPIYTTDPYLPCQSRFCNPRSIVRNSDDYENTISAVREAVGRYQNNLEADSPERQRADSIRARWNEVRGNDEADDHIAMNQRGEAVFERAEHFSSVIEVMMRRAVANMADTDSDVARQLHAASGEFDTFNYSITPIVNTPMRTIGLPMPVLGSIELESLSADIEIEPVDDMRRQQTMAMNVLQNLAAHNAAAEMATDTANLSQPAQSQPTQHTPQQGGEGDVDILEMVRALSNLMQSGRSVTLSQVMREMGQPVTRLESGFINLVLVMAYELLQVPELLRLFAGDFSAIYSNRQQIRRFIIENVFNDNSRPSEEDIENAAERVILAESALERFLSYDDVHRFVEVDGIGRVDLVESLLRVERRSIIDLLHAFLRRDEGVNSNEYSQRVVDIFADYVQRVVLIANLSMSGAPFDYETMLLRFMQDQPSGASDRQVVRWLSQMSVTHIRELLSRGAPFNVENMRDDFVVAPAQPDDATSKESDTPVNAVTRPERDEQMTSQQQTVDSEHSGGFESVSNGVVSADNGAPKEVEDTRWRMVLPEEWLPVIDGDRRLLASMASQAALSDAYLCGSPIARKKAKKVDTEGESGDDTMVRAVNAAFVQALKRAEQPVPQEVTRGDYRFELSNAAREEFDEAVAHRLQNDPDFEHEKFPELNKFYSNRRDPSS</sequence>
<feature type="compositionally biased region" description="Low complexity" evidence="12">
    <location>
        <begin position="666"/>
        <end position="676"/>
    </location>
</feature>
<dbReference type="GO" id="GO:0051787">
    <property type="term" value="F:misfolded protein binding"/>
    <property type="evidence" value="ECO:0007669"/>
    <property type="project" value="TreeGrafter"/>
</dbReference>
<keyword evidence="5" id="KW-0963">Cytoplasm</keyword>
<feature type="region of interest" description="Disordered" evidence="12">
    <location>
        <begin position="1100"/>
        <end position="1125"/>
    </location>
</feature>
<keyword evidence="15" id="KW-1185">Reference proteome</keyword>
<evidence type="ECO:0000256" key="8">
    <source>
        <dbReference type="ARBA" id="ARBA00022853"/>
    </source>
</evidence>
<keyword evidence="4" id="KW-0813">Transport</keyword>
<keyword evidence="6" id="KW-0964">Secreted</keyword>
<evidence type="ECO:0000256" key="6">
    <source>
        <dbReference type="ARBA" id="ARBA00022525"/>
    </source>
</evidence>
<keyword evidence="7" id="KW-0053">Apoptosis</keyword>
<feature type="domain" description="Ubiquitin-like" evidence="13">
    <location>
        <begin position="75"/>
        <end position="147"/>
    </location>
</feature>
<dbReference type="Pfam" id="PF12057">
    <property type="entry name" value="BAG6"/>
    <property type="match status" value="1"/>
</dbReference>
<dbReference type="InterPro" id="IPR029071">
    <property type="entry name" value="Ubiquitin-like_domsf"/>
</dbReference>